<evidence type="ECO:0000313" key="4">
    <source>
        <dbReference type="Proteomes" id="UP000460435"/>
    </source>
</evidence>
<dbReference type="InterPro" id="IPR050564">
    <property type="entry name" value="F420-G6PD/mer"/>
</dbReference>
<dbReference type="GO" id="GO:0016705">
    <property type="term" value="F:oxidoreductase activity, acting on paired donors, with incorporation or reduction of molecular oxygen"/>
    <property type="evidence" value="ECO:0007669"/>
    <property type="project" value="InterPro"/>
</dbReference>
<name>A0A7K3M9J0_9ACTN</name>
<dbReference type="SUPFAM" id="SSF51679">
    <property type="entry name" value="Bacterial luciferase-like"/>
    <property type="match status" value="1"/>
</dbReference>
<organism evidence="3 4">
    <name type="scientific">Phytoactinopolyspora mesophila</name>
    <dbReference type="NCBI Taxonomy" id="2650750"/>
    <lineage>
        <taxon>Bacteria</taxon>
        <taxon>Bacillati</taxon>
        <taxon>Actinomycetota</taxon>
        <taxon>Actinomycetes</taxon>
        <taxon>Jiangellales</taxon>
        <taxon>Jiangellaceae</taxon>
        <taxon>Phytoactinopolyspora</taxon>
    </lineage>
</organism>
<reference evidence="3 4" key="1">
    <citation type="submission" date="2019-11" db="EMBL/GenBank/DDBJ databases">
        <authorList>
            <person name="Li X.-J."/>
            <person name="Feng X.-M."/>
        </authorList>
    </citation>
    <scope>NUCLEOTIDE SEQUENCE [LARGE SCALE GENOMIC DNA]</scope>
    <source>
        <strain evidence="3 4">XMNu-373</strain>
    </source>
</reference>
<proteinExistence type="predicted"/>
<dbReference type="EMBL" id="WLZY01000009">
    <property type="protein sequence ID" value="NDL59959.1"/>
    <property type="molecule type" value="Genomic_DNA"/>
</dbReference>
<accession>A0A7K3M9J0</accession>
<sequence>MCFDRTFPAALVTDFARRLDHGADQLWVIEDCFYTAGVSLAASALSVSERLTVGIGILPAVARTSAVTAMEIATLCNLAPGRVLPGIGHGVQSWMAQMGVRPSSPVRTLEEVMVAVRRLLAGERVTMHGEHVYLDDVQLYHPPDPVPPLLAGVRGPKSLAMAGRVAGGVVLAEPAGPSYVRWAREQAGHPDPFHVAVFSVICVQQERRSAYRTMAPWLAGLLDDPSPGIRALPFCDDLLARFAQHGVDGLVTMPPDWWTELAPIGTMDDAMQHIEALEAAGVHSIGMYPAPDPDIAKHDLEDVITLASR</sequence>
<protein>
    <submittedName>
        <fullName evidence="3">LLM class flavin-dependent oxidoreductase</fullName>
    </submittedName>
</protein>
<dbReference type="CDD" id="cd01097">
    <property type="entry name" value="Tetrahydromethanopterin_reductase"/>
    <property type="match status" value="1"/>
</dbReference>
<dbReference type="Gene3D" id="3.20.20.30">
    <property type="entry name" value="Luciferase-like domain"/>
    <property type="match status" value="1"/>
</dbReference>
<dbReference type="AlphaFoldDB" id="A0A7K3M9J0"/>
<dbReference type="InterPro" id="IPR036661">
    <property type="entry name" value="Luciferase-like_sf"/>
</dbReference>
<feature type="domain" description="Luciferase-like" evidence="2">
    <location>
        <begin position="14"/>
        <end position="283"/>
    </location>
</feature>
<dbReference type="PANTHER" id="PTHR43244">
    <property type="match status" value="1"/>
</dbReference>
<evidence type="ECO:0000256" key="1">
    <source>
        <dbReference type="ARBA" id="ARBA00023002"/>
    </source>
</evidence>
<evidence type="ECO:0000313" key="3">
    <source>
        <dbReference type="EMBL" id="NDL59959.1"/>
    </source>
</evidence>
<evidence type="ECO:0000259" key="2">
    <source>
        <dbReference type="Pfam" id="PF00296"/>
    </source>
</evidence>
<dbReference type="InterPro" id="IPR011251">
    <property type="entry name" value="Luciferase-like_dom"/>
</dbReference>
<dbReference type="PANTHER" id="PTHR43244:SF1">
    <property type="entry name" value="5,10-METHYLENETETRAHYDROMETHANOPTERIN REDUCTASE"/>
    <property type="match status" value="1"/>
</dbReference>
<gene>
    <name evidence="3" type="ORF">F7O44_23065</name>
</gene>
<comment type="caution">
    <text evidence="3">The sequence shown here is derived from an EMBL/GenBank/DDBJ whole genome shotgun (WGS) entry which is preliminary data.</text>
</comment>
<keyword evidence="1" id="KW-0560">Oxidoreductase</keyword>
<keyword evidence="4" id="KW-1185">Reference proteome</keyword>
<dbReference type="Proteomes" id="UP000460435">
    <property type="component" value="Unassembled WGS sequence"/>
</dbReference>
<dbReference type="Pfam" id="PF00296">
    <property type="entry name" value="Bac_luciferase"/>
    <property type="match status" value="1"/>
</dbReference>